<dbReference type="PANTHER" id="PTHR24223">
    <property type="entry name" value="ATP-BINDING CASSETTE SUB-FAMILY C"/>
    <property type="match status" value="1"/>
</dbReference>
<evidence type="ECO:0000256" key="7">
    <source>
        <dbReference type="ARBA" id="ARBA00022989"/>
    </source>
</evidence>
<dbReference type="PANTHER" id="PTHR24223:SF443">
    <property type="entry name" value="MULTIDRUG-RESISTANCE LIKE PROTEIN 1, ISOFORM I"/>
    <property type="match status" value="1"/>
</dbReference>
<evidence type="ECO:0000313" key="11">
    <source>
        <dbReference type="EMBL" id="OTF77940.1"/>
    </source>
</evidence>
<evidence type="ECO:0000256" key="6">
    <source>
        <dbReference type="ARBA" id="ARBA00022840"/>
    </source>
</evidence>
<feature type="domain" description="ABC transmembrane type-1" evidence="10">
    <location>
        <begin position="171"/>
        <end position="272"/>
    </location>
</feature>
<dbReference type="GO" id="GO:0140359">
    <property type="term" value="F:ABC-type transporter activity"/>
    <property type="evidence" value="ECO:0007669"/>
    <property type="project" value="InterPro"/>
</dbReference>
<dbReference type="Gene3D" id="3.40.50.300">
    <property type="entry name" value="P-loop containing nucleotide triphosphate hydrolases"/>
    <property type="match status" value="1"/>
</dbReference>
<feature type="transmembrane region" description="Helical" evidence="9">
    <location>
        <begin position="210"/>
        <end position="237"/>
    </location>
</feature>
<dbReference type="InterPro" id="IPR011527">
    <property type="entry name" value="ABC1_TM_dom"/>
</dbReference>
<dbReference type="SUPFAM" id="SSF52540">
    <property type="entry name" value="P-loop containing nucleoside triphosphate hydrolases"/>
    <property type="match status" value="1"/>
</dbReference>
<dbReference type="InterPro" id="IPR036640">
    <property type="entry name" value="ABC1_TM_sf"/>
</dbReference>
<feature type="non-terminal residue" evidence="11">
    <location>
        <position position="1"/>
    </location>
</feature>
<keyword evidence="12" id="KW-1185">Reference proteome</keyword>
<keyword evidence="4" id="KW-0677">Repeat</keyword>
<evidence type="ECO:0000256" key="2">
    <source>
        <dbReference type="ARBA" id="ARBA00022448"/>
    </source>
</evidence>
<reference evidence="11 12" key="1">
    <citation type="submission" date="2017-03" db="EMBL/GenBank/DDBJ databases">
        <title>Genome Survey of Euroglyphus maynei.</title>
        <authorList>
            <person name="Arlian L.G."/>
            <person name="Morgan M.S."/>
            <person name="Rider S.D."/>
        </authorList>
    </citation>
    <scope>NUCLEOTIDE SEQUENCE [LARGE SCALE GENOMIC DNA]</scope>
    <source>
        <strain evidence="11">Arlian Lab</strain>
        <tissue evidence="11">Whole body</tissue>
    </source>
</reference>
<proteinExistence type="predicted"/>
<dbReference type="SUPFAM" id="SSF90123">
    <property type="entry name" value="ABC transporter transmembrane region"/>
    <property type="match status" value="1"/>
</dbReference>
<keyword evidence="8 9" id="KW-0472">Membrane</keyword>
<dbReference type="GO" id="GO:0012505">
    <property type="term" value="C:endomembrane system"/>
    <property type="evidence" value="ECO:0007669"/>
    <property type="project" value="UniProtKB-SubCell"/>
</dbReference>
<dbReference type="InterPro" id="IPR027417">
    <property type="entry name" value="P-loop_NTPase"/>
</dbReference>
<keyword evidence="2" id="KW-0813">Transport</keyword>
<evidence type="ECO:0000259" key="10">
    <source>
        <dbReference type="PROSITE" id="PS50929"/>
    </source>
</evidence>
<organism evidence="11 12">
    <name type="scientific">Euroglyphus maynei</name>
    <name type="common">Mayne's house dust mite</name>
    <dbReference type="NCBI Taxonomy" id="6958"/>
    <lineage>
        <taxon>Eukaryota</taxon>
        <taxon>Metazoa</taxon>
        <taxon>Ecdysozoa</taxon>
        <taxon>Arthropoda</taxon>
        <taxon>Chelicerata</taxon>
        <taxon>Arachnida</taxon>
        <taxon>Acari</taxon>
        <taxon>Acariformes</taxon>
        <taxon>Sarcoptiformes</taxon>
        <taxon>Astigmata</taxon>
        <taxon>Psoroptidia</taxon>
        <taxon>Analgoidea</taxon>
        <taxon>Pyroglyphidae</taxon>
        <taxon>Pyroglyphinae</taxon>
        <taxon>Euroglyphus</taxon>
    </lineage>
</organism>
<accession>A0A1Y3BAL4</accession>
<evidence type="ECO:0000256" key="3">
    <source>
        <dbReference type="ARBA" id="ARBA00022692"/>
    </source>
</evidence>
<dbReference type="Pfam" id="PF00664">
    <property type="entry name" value="ABC_membrane"/>
    <property type="match status" value="1"/>
</dbReference>
<feature type="transmembrane region" description="Helical" evidence="9">
    <location>
        <begin position="169"/>
        <end position="190"/>
    </location>
</feature>
<evidence type="ECO:0000313" key="12">
    <source>
        <dbReference type="Proteomes" id="UP000194236"/>
    </source>
</evidence>
<evidence type="ECO:0000256" key="5">
    <source>
        <dbReference type="ARBA" id="ARBA00022741"/>
    </source>
</evidence>
<protein>
    <recommendedName>
        <fullName evidence="10">ABC transmembrane type-1 domain-containing protein</fullName>
    </recommendedName>
</protein>
<dbReference type="OrthoDB" id="6508552at2759"/>
<dbReference type="InterPro" id="IPR050173">
    <property type="entry name" value="ABC_transporter_C-like"/>
</dbReference>
<name>A0A1Y3BAL4_EURMA</name>
<keyword evidence="5" id="KW-0547">Nucleotide-binding</keyword>
<dbReference type="EMBL" id="MUJZ01030193">
    <property type="protein sequence ID" value="OTF77940.1"/>
    <property type="molecule type" value="Genomic_DNA"/>
</dbReference>
<keyword evidence="6" id="KW-0067">ATP-binding</keyword>
<comment type="subcellular location">
    <subcellularLocation>
        <location evidence="1">Endomembrane system</location>
        <topology evidence="1">Multi-pass membrane protein</topology>
    </subcellularLocation>
</comment>
<evidence type="ECO:0000256" key="9">
    <source>
        <dbReference type="SAM" id="Phobius"/>
    </source>
</evidence>
<evidence type="ECO:0000256" key="8">
    <source>
        <dbReference type="ARBA" id="ARBA00023136"/>
    </source>
</evidence>
<keyword evidence="7 9" id="KW-1133">Transmembrane helix</keyword>
<dbReference type="AlphaFoldDB" id="A0A1Y3BAL4"/>
<gene>
    <name evidence="11" type="ORF">BLA29_008869</name>
</gene>
<dbReference type="GO" id="GO:0005524">
    <property type="term" value="F:ATP binding"/>
    <property type="evidence" value="ECO:0007669"/>
    <property type="project" value="UniProtKB-KW"/>
</dbReference>
<dbReference type="GO" id="GO:0016020">
    <property type="term" value="C:membrane"/>
    <property type="evidence" value="ECO:0007669"/>
    <property type="project" value="InterPro"/>
</dbReference>
<keyword evidence="3 9" id="KW-0812">Transmembrane</keyword>
<dbReference type="Proteomes" id="UP000194236">
    <property type="component" value="Unassembled WGS sequence"/>
</dbReference>
<dbReference type="PROSITE" id="PS50929">
    <property type="entry name" value="ABC_TM1F"/>
    <property type="match status" value="1"/>
</dbReference>
<sequence length="272" mass="31503">DSHVGKHIFEEVISSNQGILREKTRVLVTNALYVLPLVDEVILLKNGTIAATGSCQKLSKENEAFKELMDSYHPTHNQNDQHQNVQNSINRQHSKVDEQHTVHQRPRFYRQITSESLLSDTASISSISTLESLEEEINEVKLIETESVETGYISWSVYKKFFRSLTTKWIILCLTAYALYTISNSGANFWLSFWTDRIDREHQDHGYELWIYFAIGILQLFFIAIGWCSIVMGCLYASRTLHERLLSNIVHAPMYFFDTTPLGRIMNRFSRD</sequence>
<evidence type="ECO:0000256" key="1">
    <source>
        <dbReference type="ARBA" id="ARBA00004127"/>
    </source>
</evidence>
<evidence type="ECO:0000256" key="4">
    <source>
        <dbReference type="ARBA" id="ARBA00022737"/>
    </source>
</evidence>
<dbReference type="Gene3D" id="1.20.1560.10">
    <property type="entry name" value="ABC transporter type 1, transmembrane domain"/>
    <property type="match status" value="1"/>
</dbReference>
<comment type="caution">
    <text evidence="11">The sequence shown here is derived from an EMBL/GenBank/DDBJ whole genome shotgun (WGS) entry which is preliminary data.</text>
</comment>
<feature type="non-terminal residue" evidence="11">
    <location>
        <position position="272"/>
    </location>
</feature>